<keyword evidence="1" id="KW-0175">Coiled coil</keyword>
<evidence type="ECO:0000256" key="2">
    <source>
        <dbReference type="SAM" id="MobiDB-lite"/>
    </source>
</evidence>
<feature type="non-terminal residue" evidence="3">
    <location>
        <position position="233"/>
    </location>
</feature>
<proteinExistence type="predicted"/>
<reference evidence="3" key="2">
    <citation type="journal article" date="2023" name="Plants (Basel)">
        <title>Annotation of the Turnera subulata (Passifloraceae) Draft Genome Reveals the S-Locus Evolved after the Divergence of Turneroideae from Passifloroideae in a Stepwise Manner.</title>
        <authorList>
            <person name="Henning P.M."/>
            <person name="Roalson E.H."/>
            <person name="Mir W."/>
            <person name="McCubbin A.G."/>
            <person name="Shore J.S."/>
        </authorList>
    </citation>
    <scope>NUCLEOTIDE SEQUENCE</scope>
    <source>
        <strain evidence="3">F60SS</strain>
    </source>
</reference>
<name>A0A9Q0GJ96_9ROSI</name>
<feature type="compositionally biased region" description="Pro residues" evidence="2">
    <location>
        <begin position="222"/>
        <end position="233"/>
    </location>
</feature>
<evidence type="ECO:0000313" key="3">
    <source>
        <dbReference type="EMBL" id="KAJ4851283.1"/>
    </source>
</evidence>
<evidence type="ECO:0000256" key="1">
    <source>
        <dbReference type="SAM" id="Coils"/>
    </source>
</evidence>
<feature type="region of interest" description="Disordered" evidence="2">
    <location>
        <begin position="206"/>
        <end position="233"/>
    </location>
</feature>
<feature type="coiled-coil region" evidence="1">
    <location>
        <begin position="8"/>
        <end position="35"/>
    </location>
</feature>
<reference evidence="3" key="1">
    <citation type="submission" date="2022-02" db="EMBL/GenBank/DDBJ databases">
        <authorList>
            <person name="Henning P.M."/>
            <person name="McCubbin A.G."/>
            <person name="Shore J.S."/>
        </authorList>
    </citation>
    <scope>NUCLEOTIDE SEQUENCE</scope>
    <source>
        <strain evidence="3">F60SS</strain>
        <tissue evidence="3">Leaves</tissue>
    </source>
</reference>
<gene>
    <name evidence="3" type="ORF">Tsubulata_037155</name>
</gene>
<evidence type="ECO:0000313" key="4">
    <source>
        <dbReference type="Proteomes" id="UP001141552"/>
    </source>
</evidence>
<dbReference type="AlphaFoldDB" id="A0A9Q0GJ96"/>
<organism evidence="3 4">
    <name type="scientific">Turnera subulata</name>
    <dbReference type="NCBI Taxonomy" id="218843"/>
    <lineage>
        <taxon>Eukaryota</taxon>
        <taxon>Viridiplantae</taxon>
        <taxon>Streptophyta</taxon>
        <taxon>Embryophyta</taxon>
        <taxon>Tracheophyta</taxon>
        <taxon>Spermatophyta</taxon>
        <taxon>Magnoliopsida</taxon>
        <taxon>eudicotyledons</taxon>
        <taxon>Gunneridae</taxon>
        <taxon>Pentapetalae</taxon>
        <taxon>rosids</taxon>
        <taxon>fabids</taxon>
        <taxon>Malpighiales</taxon>
        <taxon>Passifloraceae</taxon>
        <taxon>Turnera</taxon>
    </lineage>
</organism>
<sequence>IPNTGTQIEDLQKEIAGLKYQMQDMEKQLRVLKGNLSHITTMCEAEYQEQILEDALTRVRGYKHQAFRERYTRPAGASPASQVTLSPETAEMVALLAESPKNLPDWLQQRDPRDSILGFMDSRGLLRLRDHTQHVPEMVLTIPSPLIVDCQQMDLQDDTIVSNRDGLEDNNSVQHSPVGEVINVDSFMWSELYQTDSISRIVPTTQNNPDNEHLLNSTCPIPHHPPSPTTTQG</sequence>
<keyword evidence="4" id="KW-1185">Reference proteome</keyword>
<dbReference type="OrthoDB" id="1898716at2759"/>
<comment type="caution">
    <text evidence="3">The sequence shown here is derived from an EMBL/GenBank/DDBJ whole genome shotgun (WGS) entry which is preliminary data.</text>
</comment>
<dbReference type="EMBL" id="JAKUCV010000098">
    <property type="protein sequence ID" value="KAJ4851283.1"/>
    <property type="molecule type" value="Genomic_DNA"/>
</dbReference>
<dbReference type="Proteomes" id="UP001141552">
    <property type="component" value="Unassembled WGS sequence"/>
</dbReference>
<accession>A0A9Q0GJ96</accession>
<protein>
    <submittedName>
        <fullName evidence="3">Uncharacterized protein</fullName>
    </submittedName>
</protein>